<dbReference type="EMBL" id="CP009455">
    <property type="protein sequence ID" value="AIR90771.1"/>
    <property type="molecule type" value="Genomic_DNA"/>
</dbReference>
<evidence type="ECO:0000259" key="7">
    <source>
        <dbReference type="Pfam" id="PF24860"/>
    </source>
</evidence>
<keyword evidence="9" id="KW-1185">Reference proteome</keyword>
<dbReference type="InterPro" id="IPR056796">
    <property type="entry name" value="FdhE_C"/>
</dbReference>
<name>A0A089WQB4_9PSED</name>
<dbReference type="KEGG" id="psw:LK03_16520"/>
<accession>A0A089WQB4</accession>
<dbReference type="GO" id="GO:0051604">
    <property type="term" value="P:protein maturation"/>
    <property type="evidence" value="ECO:0007669"/>
    <property type="project" value="TreeGrafter"/>
</dbReference>
<evidence type="ECO:0000256" key="3">
    <source>
        <dbReference type="ARBA" id="ARBA00061033"/>
    </source>
</evidence>
<evidence type="ECO:0000313" key="9">
    <source>
        <dbReference type="Proteomes" id="UP000029493"/>
    </source>
</evidence>
<dbReference type="Gene3D" id="3.90.1670.10">
    <property type="entry name" value="FdhE-like domain"/>
    <property type="match status" value="1"/>
</dbReference>
<dbReference type="GO" id="GO:0008199">
    <property type="term" value="F:ferric iron binding"/>
    <property type="evidence" value="ECO:0007669"/>
    <property type="project" value="TreeGrafter"/>
</dbReference>
<dbReference type="FunFam" id="3.90.1670.10:FF:000001">
    <property type="entry name" value="Protein FdhE"/>
    <property type="match status" value="1"/>
</dbReference>
<evidence type="ECO:0000259" key="5">
    <source>
        <dbReference type="Pfam" id="PF04216"/>
    </source>
</evidence>
<sequence length="302" mass="32662">MSSITLSAVEQPSGGVGDIAALLLPDLRQHYGRRAVRLRRLAEAHEHGAYLGFAAQVAEAQQALLDSLPLRAESVQPLLANFGHGAPLDVYRLKRSGYWQMALEYLLGQLDAQPDGALDEVIQGLLAMGPEQREVCAEHLLQGRYGQVESGQAVLLWAALMVYFTQIAAALPLSAQAAVGEQRQLCPVCSSAPVASVILSGKQAGLRYLHCGLCESRWHMVRVKCSNCEATGKLDYWSLDQHDSAVKAESCGDCDSYLKVMYSEHDPAVDPVADDLASLALDAELEQQGFARSSLNPFVFPG</sequence>
<dbReference type="OrthoDB" id="9794151at2"/>
<feature type="domain" description="FdhE central" evidence="6">
    <location>
        <begin position="185"/>
        <end position="222"/>
    </location>
</feature>
<dbReference type="eggNOG" id="COG3058">
    <property type="taxonomic scope" value="Bacteria"/>
</dbReference>
<dbReference type="PANTHER" id="PTHR37689">
    <property type="entry name" value="PROTEIN FDHE"/>
    <property type="match status" value="1"/>
</dbReference>
<evidence type="ECO:0000259" key="6">
    <source>
        <dbReference type="Pfam" id="PF24859"/>
    </source>
</evidence>
<comment type="similarity">
    <text evidence="3 4">Belongs to the FdhE family.</text>
</comment>
<dbReference type="CDD" id="cd16341">
    <property type="entry name" value="FdhE"/>
    <property type="match status" value="1"/>
</dbReference>
<evidence type="ECO:0000313" key="8">
    <source>
        <dbReference type="EMBL" id="AIR90771.1"/>
    </source>
</evidence>
<comment type="function">
    <text evidence="4">Necessary for formate dehydrogenase activity.</text>
</comment>
<dbReference type="Proteomes" id="UP000029493">
    <property type="component" value="Chromosome"/>
</dbReference>
<feature type="domain" description="FdhE C-terminal" evidence="7">
    <location>
        <begin position="223"/>
        <end position="298"/>
    </location>
</feature>
<dbReference type="HAMAP" id="MF_00611">
    <property type="entry name" value="FdeH"/>
    <property type="match status" value="1"/>
</dbReference>
<dbReference type="SUPFAM" id="SSF144020">
    <property type="entry name" value="FdhE-like"/>
    <property type="match status" value="1"/>
</dbReference>
<dbReference type="GO" id="GO:0005829">
    <property type="term" value="C:cytosol"/>
    <property type="evidence" value="ECO:0007669"/>
    <property type="project" value="TreeGrafter"/>
</dbReference>
<evidence type="ECO:0000256" key="2">
    <source>
        <dbReference type="ARBA" id="ARBA00022490"/>
    </source>
</evidence>
<reference evidence="8 9" key="1">
    <citation type="submission" date="2014-09" db="EMBL/GenBank/DDBJ databases">
        <authorList>
            <person name="Chan K.-G."/>
        </authorList>
    </citation>
    <scope>NUCLEOTIDE SEQUENCE [LARGE SCALE GENOMIC DNA]</scope>
    <source>
        <strain evidence="8 9">ND07</strain>
    </source>
</reference>
<dbReference type="PANTHER" id="PTHR37689:SF1">
    <property type="entry name" value="PROTEIN FDHE"/>
    <property type="match status" value="1"/>
</dbReference>
<dbReference type="AlphaFoldDB" id="A0A089WQB4"/>
<dbReference type="InterPro" id="IPR024064">
    <property type="entry name" value="FdhE-like_sf"/>
</dbReference>
<dbReference type="Pfam" id="PF04216">
    <property type="entry name" value="FdhE_N"/>
    <property type="match status" value="1"/>
</dbReference>
<evidence type="ECO:0000256" key="4">
    <source>
        <dbReference type="HAMAP-Rule" id="MF_00611"/>
    </source>
</evidence>
<dbReference type="Pfam" id="PF24860">
    <property type="entry name" value="FdhE_C"/>
    <property type="match status" value="1"/>
</dbReference>
<dbReference type="RefSeq" id="WP_038413406.1">
    <property type="nucleotide sequence ID" value="NZ_CP009455.1"/>
</dbReference>
<protein>
    <recommendedName>
        <fullName evidence="4">Protein FdhE homolog</fullName>
    </recommendedName>
</protein>
<organism evidence="8 9">
    <name type="scientific">Pseudomonas cremoricolorata</name>
    <dbReference type="NCBI Taxonomy" id="157783"/>
    <lineage>
        <taxon>Bacteria</taxon>
        <taxon>Pseudomonadati</taxon>
        <taxon>Pseudomonadota</taxon>
        <taxon>Gammaproteobacteria</taxon>
        <taxon>Pseudomonadales</taxon>
        <taxon>Pseudomonadaceae</taxon>
        <taxon>Pseudomonas</taxon>
    </lineage>
</organism>
<proteinExistence type="inferred from homology"/>
<dbReference type="Pfam" id="PF24859">
    <property type="entry name" value="FdhE_central"/>
    <property type="match status" value="1"/>
</dbReference>
<keyword evidence="2 4" id="KW-0963">Cytoplasm</keyword>
<dbReference type="InterPro" id="IPR056797">
    <property type="entry name" value="FdhE_central"/>
</dbReference>
<gene>
    <name evidence="4" type="primary">fdhE</name>
    <name evidence="8" type="ORF">LK03_16520</name>
</gene>
<dbReference type="PIRSF" id="PIRSF018296">
    <property type="entry name" value="Format_dh_formtn"/>
    <property type="match status" value="1"/>
</dbReference>
<feature type="domain" description="FdhE N-terminal" evidence="5">
    <location>
        <begin position="20"/>
        <end position="180"/>
    </location>
</feature>
<dbReference type="InterPro" id="IPR006452">
    <property type="entry name" value="Formate_DH_accessory"/>
</dbReference>
<dbReference type="NCBIfam" id="TIGR01562">
    <property type="entry name" value="FdhE"/>
    <property type="match status" value="1"/>
</dbReference>
<comment type="subcellular location">
    <subcellularLocation>
        <location evidence="1 4">Cytoplasm</location>
    </subcellularLocation>
</comment>
<dbReference type="STRING" id="157783.LK03_16520"/>
<dbReference type="InterPro" id="IPR056774">
    <property type="entry name" value="FdhE_N"/>
</dbReference>
<evidence type="ECO:0000256" key="1">
    <source>
        <dbReference type="ARBA" id="ARBA00004496"/>
    </source>
</evidence>